<name>B9TGN1_RICCO</name>
<dbReference type="EMBL" id="EQ980781">
    <property type="protein sequence ID" value="EEF24984.1"/>
    <property type="molecule type" value="Genomic_DNA"/>
</dbReference>
<gene>
    <name evidence="1" type="ORF">RCOM_1843990</name>
</gene>
<accession>B9TGN1</accession>
<dbReference type="AlphaFoldDB" id="B9TGN1"/>
<reference evidence="2" key="1">
    <citation type="journal article" date="2010" name="Nat. Biotechnol.">
        <title>Draft genome sequence of the oilseed species Ricinus communis.</title>
        <authorList>
            <person name="Chan A.P."/>
            <person name="Crabtree J."/>
            <person name="Zhao Q."/>
            <person name="Lorenzi H."/>
            <person name="Orvis J."/>
            <person name="Puiu D."/>
            <person name="Melake-Berhan A."/>
            <person name="Jones K.M."/>
            <person name="Redman J."/>
            <person name="Chen G."/>
            <person name="Cahoon E.B."/>
            <person name="Gedil M."/>
            <person name="Stanke M."/>
            <person name="Haas B.J."/>
            <person name="Wortman J.R."/>
            <person name="Fraser-Liggett C.M."/>
            <person name="Ravel J."/>
            <person name="Rabinowicz P.D."/>
        </authorList>
    </citation>
    <scope>NUCLEOTIDE SEQUENCE [LARGE SCALE GENOMIC DNA]</scope>
    <source>
        <strain evidence="2">cv. Hale</strain>
    </source>
</reference>
<evidence type="ECO:0000313" key="1">
    <source>
        <dbReference type="EMBL" id="EEF24984.1"/>
    </source>
</evidence>
<evidence type="ECO:0000313" key="2">
    <source>
        <dbReference type="Proteomes" id="UP000008311"/>
    </source>
</evidence>
<dbReference type="InParanoid" id="B9TGN1"/>
<organism evidence="1 2">
    <name type="scientific">Ricinus communis</name>
    <name type="common">Castor bean</name>
    <dbReference type="NCBI Taxonomy" id="3988"/>
    <lineage>
        <taxon>Eukaryota</taxon>
        <taxon>Viridiplantae</taxon>
        <taxon>Streptophyta</taxon>
        <taxon>Embryophyta</taxon>
        <taxon>Tracheophyta</taxon>
        <taxon>Spermatophyta</taxon>
        <taxon>Magnoliopsida</taxon>
        <taxon>eudicotyledons</taxon>
        <taxon>Gunneridae</taxon>
        <taxon>Pentapetalae</taxon>
        <taxon>rosids</taxon>
        <taxon>fabids</taxon>
        <taxon>Malpighiales</taxon>
        <taxon>Euphorbiaceae</taxon>
        <taxon>Acalyphoideae</taxon>
        <taxon>Acalypheae</taxon>
        <taxon>Ricinus</taxon>
    </lineage>
</organism>
<sequence>MSGRAVEAIQPCGVVHQDAVHGLVRARPGLEQIDQVGIVDGARRLGGVRPVAAPDQALGCGAHQVAAQRQRVGIGRAAHR</sequence>
<keyword evidence="2" id="KW-1185">Reference proteome</keyword>
<dbReference type="Proteomes" id="UP000008311">
    <property type="component" value="Unassembled WGS sequence"/>
</dbReference>
<protein>
    <submittedName>
        <fullName evidence="1">Uncharacterized protein</fullName>
    </submittedName>
</protein>
<proteinExistence type="predicted"/>